<protein>
    <submittedName>
        <fullName evidence="1">Uncharacterized protein</fullName>
    </submittedName>
</protein>
<evidence type="ECO:0000313" key="1">
    <source>
        <dbReference type="EMBL" id="KNE01246.1"/>
    </source>
</evidence>
<dbReference type="EMBL" id="LGST01000016">
    <property type="protein sequence ID" value="KNE01246.1"/>
    <property type="molecule type" value="Genomic_DNA"/>
</dbReference>
<dbReference type="Proteomes" id="UP000037122">
    <property type="component" value="Unassembled WGS sequence"/>
</dbReference>
<gene>
    <name evidence="1" type="ORF">QG37_02136</name>
</gene>
<proteinExistence type="predicted"/>
<dbReference type="AlphaFoldDB" id="A0A0L0P5D0"/>
<reference evidence="2" key="1">
    <citation type="journal article" date="2015" name="BMC Genomics">
        <title>Draft genome of a commonly misdiagnosed multidrug resistant pathogen Candida auris.</title>
        <authorList>
            <person name="Chatterjee S."/>
            <person name="Alampalli S.V."/>
            <person name="Nageshan R.K."/>
            <person name="Chettiar S.T."/>
            <person name="Joshi S."/>
            <person name="Tatu U.S."/>
        </authorList>
    </citation>
    <scope>NUCLEOTIDE SEQUENCE [LARGE SCALE GENOMIC DNA]</scope>
    <source>
        <strain evidence="2">6684</strain>
    </source>
</reference>
<accession>A0A0L0P5D0</accession>
<sequence>MKIEIVRAHRPELSAGQRNGSEKWNNKWAARRDNSQLEVSKSLLIVSGT</sequence>
<comment type="caution">
    <text evidence="1">The sequence shown here is derived from an EMBL/GenBank/DDBJ whole genome shotgun (WGS) entry which is preliminary data.</text>
</comment>
<name>A0A0L0P5D0_CANAR</name>
<organism evidence="1 2">
    <name type="scientific">Candidozyma auris</name>
    <name type="common">Yeast</name>
    <name type="synonym">Candida auris</name>
    <dbReference type="NCBI Taxonomy" id="498019"/>
    <lineage>
        <taxon>Eukaryota</taxon>
        <taxon>Fungi</taxon>
        <taxon>Dikarya</taxon>
        <taxon>Ascomycota</taxon>
        <taxon>Saccharomycotina</taxon>
        <taxon>Pichiomycetes</taxon>
        <taxon>Metschnikowiaceae</taxon>
        <taxon>Candidozyma</taxon>
    </lineage>
</organism>
<dbReference type="VEuPathDB" id="FungiDB:QG37_02136"/>
<evidence type="ECO:0000313" key="2">
    <source>
        <dbReference type="Proteomes" id="UP000037122"/>
    </source>
</evidence>